<feature type="transmembrane region" description="Helical" evidence="6">
    <location>
        <begin position="216"/>
        <end position="234"/>
    </location>
</feature>
<dbReference type="HOGENOM" id="CLU_052855_2_1_1"/>
<gene>
    <name evidence="8" type="primary">KNAG0B03550</name>
    <name evidence="8" type="ordered locus">KNAG_0B03550</name>
</gene>
<keyword evidence="4 6" id="KW-1133">Transmembrane helix</keyword>
<feature type="transmembrane region" description="Helical" evidence="6">
    <location>
        <begin position="261"/>
        <end position="285"/>
    </location>
</feature>
<keyword evidence="9" id="KW-1185">Reference proteome</keyword>
<dbReference type="Pfam" id="PF04756">
    <property type="entry name" value="OST3_OST6"/>
    <property type="match status" value="1"/>
</dbReference>
<keyword evidence="5 6" id="KW-0472">Membrane</keyword>
<name>J7RV66_HUIN7</name>
<dbReference type="Proteomes" id="UP000006310">
    <property type="component" value="Chromosome 2"/>
</dbReference>
<dbReference type="KEGG" id="kng:KNAG_0B03550"/>
<reference evidence="9" key="2">
    <citation type="submission" date="2012-08" db="EMBL/GenBank/DDBJ databases">
        <title>Genome sequence of Kazachstania naganishii.</title>
        <authorList>
            <person name="Gordon J.L."/>
            <person name="Armisen D."/>
            <person name="Proux-Wera E."/>
            <person name="OhEigeartaigh S.S."/>
            <person name="Byrne K.P."/>
            <person name="Wolfe K.H."/>
        </authorList>
    </citation>
    <scope>NUCLEOTIDE SEQUENCE [LARGE SCALE GENOMIC DNA]</scope>
    <source>
        <strain evidence="9">ATCC MYA-139 / BCRC 22969 / CBS 8797 / CCRC 22969 / KCTC 17520 / NBRC 10181 / NCYC 3082</strain>
    </source>
</reference>
<dbReference type="PANTHER" id="PTHR12692">
    <property type="entry name" value="DOLICHYL-DIPHOSPHOOLIGOSACCHARIDE--PROTEIN GLYCOSYLTRANSFERASE-RELATED"/>
    <property type="match status" value="1"/>
</dbReference>
<feature type="transmembrane region" description="Helical" evidence="6">
    <location>
        <begin position="297"/>
        <end position="315"/>
    </location>
</feature>
<keyword evidence="3 6" id="KW-0812">Transmembrane</keyword>
<accession>J7RV66</accession>
<dbReference type="STRING" id="1071383.J7RV66"/>
<feature type="chain" id="PRO_5003797329" description="Thioredoxin domain-containing protein" evidence="7">
    <location>
        <begin position="21"/>
        <end position="327"/>
    </location>
</feature>
<dbReference type="AlphaFoldDB" id="J7RV66"/>
<dbReference type="Gene3D" id="3.40.30.10">
    <property type="entry name" value="Glutaredoxin"/>
    <property type="match status" value="1"/>
</dbReference>
<organism evidence="8 9">
    <name type="scientific">Huiozyma naganishii (strain ATCC MYA-139 / BCRC 22969 / CBS 8797 / KCTC 17520 / NBRC 10181 / NCYC 3082 / Yp74L-3)</name>
    <name type="common">Yeast</name>
    <name type="synonym">Kazachstania naganishii</name>
    <dbReference type="NCBI Taxonomy" id="1071383"/>
    <lineage>
        <taxon>Eukaryota</taxon>
        <taxon>Fungi</taxon>
        <taxon>Dikarya</taxon>
        <taxon>Ascomycota</taxon>
        <taxon>Saccharomycotina</taxon>
        <taxon>Saccharomycetes</taxon>
        <taxon>Saccharomycetales</taxon>
        <taxon>Saccharomycetaceae</taxon>
        <taxon>Huiozyma</taxon>
    </lineage>
</organism>
<evidence type="ECO:0000256" key="3">
    <source>
        <dbReference type="ARBA" id="ARBA00022692"/>
    </source>
</evidence>
<dbReference type="eggNOG" id="KOG2603">
    <property type="taxonomic scope" value="Eukaryota"/>
</dbReference>
<dbReference type="RefSeq" id="XP_022463043.1">
    <property type="nucleotide sequence ID" value="XM_022611655.1"/>
</dbReference>
<evidence type="ECO:0000256" key="7">
    <source>
        <dbReference type="SAM" id="SignalP"/>
    </source>
</evidence>
<evidence type="ECO:0000256" key="6">
    <source>
        <dbReference type="SAM" id="Phobius"/>
    </source>
</evidence>
<dbReference type="GO" id="GO:0008250">
    <property type="term" value="C:oligosaccharyltransferase complex"/>
    <property type="evidence" value="ECO:0007669"/>
    <property type="project" value="EnsemblFungi"/>
</dbReference>
<dbReference type="PANTHER" id="PTHR12692:SF3">
    <property type="entry name" value="DOLICHYL-DIPHOSPHOOLIGOSACCHARIDE--PROTEIN GLYCOSYLTRANSFERASE SUBUNIT OST6"/>
    <property type="match status" value="1"/>
</dbReference>
<protein>
    <recommendedName>
        <fullName evidence="10">Thioredoxin domain-containing protein</fullName>
    </recommendedName>
</protein>
<evidence type="ECO:0000313" key="8">
    <source>
        <dbReference type="EMBL" id="CCK68797.1"/>
    </source>
</evidence>
<feature type="signal peptide" evidence="7">
    <location>
        <begin position="1"/>
        <end position="20"/>
    </location>
</feature>
<evidence type="ECO:0000256" key="2">
    <source>
        <dbReference type="ARBA" id="ARBA00009561"/>
    </source>
</evidence>
<dbReference type="GO" id="GO:0015035">
    <property type="term" value="F:protein-disulfide reductase activity"/>
    <property type="evidence" value="ECO:0007669"/>
    <property type="project" value="EnsemblFungi"/>
</dbReference>
<comment type="similarity">
    <text evidence="2">Belongs to the OST3/OST6 family.</text>
</comment>
<evidence type="ECO:0000313" key="9">
    <source>
        <dbReference type="Proteomes" id="UP000006310"/>
    </source>
</evidence>
<keyword evidence="7" id="KW-0732">Signal</keyword>
<dbReference type="OrthoDB" id="67566at2759"/>
<dbReference type="GeneID" id="34524447"/>
<dbReference type="OMA" id="WQFGIEI"/>
<reference evidence="8 9" key="1">
    <citation type="journal article" date="2011" name="Proc. Natl. Acad. Sci. U.S.A.">
        <title>Evolutionary erosion of yeast sex chromosomes by mating-type switching accidents.</title>
        <authorList>
            <person name="Gordon J.L."/>
            <person name="Armisen D."/>
            <person name="Proux-Wera E."/>
            <person name="Oheigeartaigh S.S."/>
            <person name="Byrne K.P."/>
            <person name="Wolfe K.H."/>
        </authorList>
    </citation>
    <scope>NUCLEOTIDE SEQUENCE [LARGE SCALE GENOMIC DNA]</scope>
    <source>
        <strain evidence="9">ATCC MYA-139 / BCRC 22969 / CBS 8797 / CCRC 22969 / KCTC 17520 / NBRC 10181 / NCYC 3082</strain>
    </source>
</reference>
<comment type="subcellular location">
    <subcellularLocation>
        <location evidence="1">Endoplasmic reticulum membrane</location>
        <topology evidence="1">Multi-pass membrane protein</topology>
    </subcellularLocation>
</comment>
<evidence type="ECO:0000256" key="4">
    <source>
        <dbReference type="ARBA" id="ARBA00022989"/>
    </source>
</evidence>
<proteinExistence type="inferred from homology"/>
<evidence type="ECO:0000256" key="5">
    <source>
        <dbReference type="ARBA" id="ARBA00023136"/>
    </source>
</evidence>
<feature type="transmembrane region" description="Helical" evidence="6">
    <location>
        <begin position="186"/>
        <end position="204"/>
    </location>
</feature>
<dbReference type="InterPro" id="IPR021149">
    <property type="entry name" value="OligosaccharylTrfase_OST3/OST6"/>
</dbReference>
<dbReference type="SUPFAM" id="SSF52833">
    <property type="entry name" value="Thioredoxin-like"/>
    <property type="match status" value="1"/>
</dbReference>
<dbReference type="GO" id="GO:0018279">
    <property type="term" value="P:protein N-linked glycosylation via asparagine"/>
    <property type="evidence" value="ECO:0007669"/>
    <property type="project" value="TreeGrafter"/>
</dbReference>
<dbReference type="InterPro" id="IPR036249">
    <property type="entry name" value="Thioredoxin-like_sf"/>
</dbReference>
<evidence type="ECO:0008006" key="10">
    <source>
        <dbReference type="Google" id="ProtNLM"/>
    </source>
</evidence>
<dbReference type="EMBL" id="HE978315">
    <property type="protein sequence ID" value="CCK68797.1"/>
    <property type="molecule type" value="Genomic_DNA"/>
</dbReference>
<evidence type="ECO:0000256" key="1">
    <source>
        <dbReference type="ARBA" id="ARBA00004477"/>
    </source>
</evidence>
<sequence>MLRLRVKSARLLLLLGFVLARLTVGLTQGNDELLIRDDDNTIRVTQENYHALSRGTGEYYSVLFITMRSTQNDVPDCQLCHDFEEIYREVSRTIGIQSPNANVLFYIADVHEVSDLVNDLQLKNVPHVVVYNPPTTDAPFSWSEAPFYQYQFTSKSSEDHLHFASFMAETLHVYIQLEEGFDIREFFAYFCVFIVLFVGIKKGIFPKLRSKTKVGVMLMCFTVMILSICGYKFTQINNIPLLARNEEGQIMFFSGGMGWQFGIEIFTVGLMYIVMSSLVLGLIYLNNWHTMANNLGHVIAAITAVVLFYMFRYYVSCYRIKQADYPF</sequence>